<dbReference type="eggNOG" id="COG1073">
    <property type="taxonomic scope" value="Bacteria"/>
</dbReference>
<dbReference type="PIRSF" id="PIRSF016521">
    <property type="entry name" value="Acyl-CoA_hydro"/>
    <property type="match status" value="1"/>
</dbReference>
<dbReference type="PIR" id="F97318">
    <property type="entry name" value="F97318"/>
</dbReference>
<dbReference type="PATRIC" id="fig|272562.8.peg.3588"/>
<evidence type="ECO:0000256" key="2">
    <source>
        <dbReference type="PIRSR" id="PIRSR016521-1"/>
    </source>
</evidence>
<dbReference type="GO" id="GO:0006631">
    <property type="term" value="P:fatty acid metabolic process"/>
    <property type="evidence" value="ECO:0007669"/>
    <property type="project" value="TreeGrafter"/>
</dbReference>
<dbReference type="STRING" id="272562.CA_C3407"/>
<evidence type="ECO:0000259" key="3">
    <source>
        <dbReference type="Pfam" id="PF04775"/>
    </source>
</evidence>
<keyword evidence="6" id="KW-1185">Reference proteome</keyword>
<comment type="similarity">
    <text evidence="1">Belongs to the C/M/P thioester hydrolase family.</text>
</comment>
<dbReference type="PANTHER" id="PTHR10824">
    <property type="entry name" value="ACYL-COENZYME A THIOESTERASE-RELATED"/>
    <property type="match status" value="1"/>
</dbReference>
<dbReference type="GO" id="GO:0006637">
    <property type="term" value="P:acyl-CoA metabolic process"/>
    <property type="evidence" value="ECO:0007669"/>
    <property type="project" value="InterPro"/>
</dbReference>
<dbReference type="InterPro" id="IPR016662">
    <property type="entry name" value="Acyl-CoA_thioEstase_long-chain"/>
</dbReference>
<dbReference type="ESTHER" id="cloac-CAC3407">
    <property type="family name" value="Acyl-CoA_Thioesterase"/>
</dbReference>
<dbReference type="InterPro" id="IPR006862">
    <property type="entry name" value="Thio_Ohase/aa_AcTrfase"/>
</dbReference>
<feature type="active site" description="Charge relay system" evidence="2">
    <location>
        <position position="250"/>
    </location>
</feature>
<evidence type="ECO:0000313" key="6">
    <source>
        <dbReference type="Proteomes" id="UP000000814"/>
    </source>
</evidence>
<dbReference type="InterPro" id="IPR029058">
    <property type="entry name" value="AB_hydrolase_fold"/>
</dbReference>
<feature type="domain" description="Acyl-CoA thioester hydrolase/bile acid-CoA amino acid N-acetyltransferase" evidence="3">
    <location>
        <begin position="16"/>
        <end position="157"/>
    </location>
</feature>
<dbReference type="GO" id="GO:0047617">
    <property type="term" value="F:fatty acyl-CoA hydrolase activity"/>
    <property type="evidence" value="ECO:0007669"/>
    <property type="project" value="TreeGrafter"/>
</dbReference>
<feature type="active site" description="Charge relay system" evidence="2">
    <location>
        <position position="394"/>
    </location>
</feature>
<dbReference type="OrthoDB" id="8922993at2"/>
<dbReference type="HOGENOM" id="CLU_029849_3_0_9"/>
<dbReference type="EMBL" id="AE001437">
    <property type="protein sequence ID" value="AAK81337.1"/>
    <property type="molecule type" value="Genomic_DNA"/>
</dbReference>
<dbReference type="PANTHER" id="PTHR10824:SF4">
    <property type="entry name" value="ACYL-COENZYME A THIOESTERASE 1-LIKE"/>
    <property type="match status" value="1"/>
</dbReference>
<dbReference type="InterPro" id="IPR014940">
    <property type="entry name" value="BAAT_C"/>
</dbReference>
<feature type="active site" description="Charge relay system" evidence="2">
    <location>
        <position position="360"/>
    </location>
</feature>
<reference evidence="5 6" key="1">
    <citation type="journal article" date="2001" name="J. Bacteriol.">
        <title>Genome sequence and comparative analysis of the solvent-producing bacterium Clostridium acetobutylicum.</title>
        <authorList>
            <person name="Nolling J."/>
            <person name="Breton G."/>
            <person name="Omelchenko M.V."/>
            <person name="Makarova K.S."/>
            <person name="Zeng Q."/>
            <person name="Gibson R."/>
            <person name="Lee H.M."/>
            <person name="Dubois J."/>
            <person name="Qiu D."/>
            <person name="Hitti J."/>
            <person name="Wolf Y.I."/>
            <person name="Tatusov R.L."/>
            <person name="Sabathe F."/>
            <person name="Doucette-Stamm L."/>
            <person name="Soucaille P."/>
            <person name="Daly M.J."/>
            <person name="Bennett G.N."/>
            <person name="Koonin E.V."/>
            <person name="Smith D.R."/>
        </authorList>
    </citation>
    <scope>NUCLEOTIDE SEQUENCE [LARGE SCALE GENOMIC DNA]</scope>
    <source>
        <strain evidence="6">ATCC 824 / DSM 792 / JCM 1419 / LMG 5710 / VKM B-1787</strain>
    </source>
</reference>
<dbReference type="Proteomes" id="UP000000814">
    <property type="component" value="Chromosome"/>
</dbReference>
<evidence type="ECO:0000256" key="1">
    <source>
        <dbReference type="ARBA" id="ARBA00006538"/>
    </source>
</evidence>
<gene>
    <name evidence="5" type="ordered locus">CA_C3407</name>
</gene>
<dbReference type="Gene3D" id="2.60.40.2240">
    <property type="entry name" value="Acyl-CoA thioester hydrolase/BAAT N-terminal domain"/>
    <property type="match status" value="1"/>
</dbReference>
<name>Q97DR5_CLOAB</name>
<sequence length="431" mass="48552">MKNVKIIIEPQCSMIDEKTNILVQGLVPYEIITIKALSLDYYRIGAKNNNPDNWKWVKKTNFESFAVFKADDKGTVDLSKDAPIKGSYTRVDSMGLFWSMVSTQQQDYTLKKSLSSCPFLTSMEVILKVEVCGKELVSSKCKKLFVSSDVKCQYVTENNLVGKYFTNKNSKIKKGIIVLSGSEGGIHNASQIAALLASHGYPSLALAYFGMDTLPATLNEIPLEYFEKAIDWIITKGDISPNNLTVFGRSRGGELALLLGSTFKKITSVIAVAASPILFGTNTTKLSSWKYKGEDIPYLNLKINIISFLKNALTDKLHGRTINFSKLYTNAIKNPDAIETYMIPIENTNGSILMLSGDNDHIWPSSKLCKLGIERLKQHNFSFYYDFLEYKAGHHIYFPYQPIYKYNGSNENMAISNRESWNKILEFLQKL</sequence>
<dbReference type="GeneID" id="44999901"/>
<evidence type="ECO:0000259" key="4">
    <source>
        <dbReference type="Pfam" id="PF08840"/>
    </source>
</evidence>
<dbReference type="Pfam" id="PF04775">
    <property type="entry name" value="Bile_Hydr_Trans"/>
    <property type="match status" value="1"/>
</dbReference>
<dbReference type="Pfam" id="PF08840">
    <property type="entry name" value="BAAT_C"/>
    <property type="match status" value="1"/>
</dbReference>
<dbReference type="RefSeq" id="WP_010966677.1">
    <property type="nucleotide sequence ID" value="NC_003030.1"/>
</dbReference>
<dbReference type="KEGG" id="cac:CA_C3407"/>
<evidence type="ECO:0000313" key="5">
    <source>
        <dbReference type="EMBL" id="AAK81337.1"/>
    </source>
</evidence>
<protein>
    <submittedName>
        <fullName evidence="5">Acyl-CoA thioesterase 1</fullName>
    </submittedName>
</protein>
<dbReference type="AlphaFoldDB" id="Q97DR5"/>
<proteinExistence type="inferred from homology"/>
<organism evidence="5 6">
    <name type="scientific">Clostridium acetobutylicum (strain ATCC 824 / DSM 792 / JCM 1419 / IAM 19013 / LMG 5710 / NBRC 13948 / NRRL B-527 / VKM B-1787 / 2291 / W)</name>
    <dbReference type="NCBI Taxonomy" id="272562"/>
    <lineage>
        <taxon>Bacteria</taxon>
        <taxon>Bacillati</taxon>
        <taxon>Bacillota</taxon>
        <taxon>Clostridia</taxon>
        <taxon>Eubacteriales</taxon>
        <taxon>Clostridiaceae</taxon>
        <taxon>Clostridium</taxon>
    </lineage>
</organism>
<accession>Q97DR5</accession>
<dbReference type="Gene3D" id="3.40.50.1820">
    <property type="entry name" value="alpha/beta hydrolase"/>
    <property type="match status" value="1"/>
</dbReference>
<dbReference type="InterPro" id="IPR042490">
    <property type="entry name" value="Thio_Ohase/BAAT_N"/>
</dbReference>
<feature type="domain" description="BAAT/Acyl-CoA thioester hydrolase C-terminal" evidence="4">
    <location>
        <begin position="221"/>
        <end position="430"/>
    </location>
</feature>
<dbReference type="SUPFAM" id="SSF53474">
    <property type="entry name" value="alpha/beta-Hydrolases"/>
    <property type="match status" value="1"/>
</dbReference>